<evidence type="ECO:0000256" key="2">
    <source>
        <dbReference type="ARBA" id="ARBA00006275"/>
    </source>
</evidence>
<dbReference type="InterPro" id="IPR033985">
    <property type="entry name" value="SusD-like_N"/>
</dbReference>
<comment type="subcellular location">
    <subcellularLocation>
        <location evidence="1">Cell outer membrane</location>
    </subcellularLocation>
</comment>
<comment type="similarity">
    <text evidence="2">Belongs to the SusD family.</text>
</comment>
<evidence type="ECO:0000256" key="3">
    <source>
        <dbReference type="ARBA" id="ARBA00022729"/>
    </source>
</evidence>
<dbReference type="PROSITE" id="PS51257">
    <property type="entry name" value="PROKAR_LIPOPROTEIN"/>
    <property type="match status" value="1"/>
</dbReference>
<evidence type="ECO:0000259" key="7">
    <source>
        <dbReference type="Pfam" id="PF14322"/>
    </source>
</evidence>
<evidence type="ECO:0000256" key="1">
    <source>
        <dbReference type="ARBA" id="ARBA00004442"/>
    </source>
</evidence>
<dbReference type="Gene3D" id="1.25.40.390">
    <property type="match status" value="1"/>
</dbReference>
<evidence type="ECO:0000256" key="4">
    <source>
        <dbReference type="ARBA" id="ARBA00023136"/>
    </source>
</evidence>
<reference evidence="8 9" key="1">
    <citation type="submission" date="2018-08" db="EMBL/GenBank/DDBJ databases">
        <title>A genome reference for cultivated species of the human gut microbiota.</title>
        <authorList>
            <person name="Zou Y."/>
            <person name="Xue W."/>
            <person name="Luo G."/>
        </authorList>
    </citation>
    <scope>NUCLEOTIDE SEQUENCE [LARGE SCALE GENOMIC DNA]</scope>
    <source>
        <strain evidence="8 9">AF16-14</strain>
    </source>
</reference>
<organism evidence="8 9">
    <name type="scientific">Odoribacter splanchnicus</name>
    <dbReference type="NCBI Taxonomy" id="28118"/>
    <lineage>
        <taxon>Bacteria</taxon>
        <taxon>Pseudomonadati</taxon>
        <taxon>Bacteroidota</taxon>
        <taxon>Bacteroidia</taxon>
        <taxon>Bacteroidales</taxon>
        <taxon>Odoribacteraceae</taxon>
        <taxon>Odoribacter</taxon>
    </lineage>
</organism>
<dbReference type="InterPro" id="IPR012944">
    <property type="entry name" value="SusD_RagB_dom"/>
</dbReference>
<name>A0A412TKI6_9BACT</name>
<protein>
    <submittedName>
        <fullName evidence="8">RagB/SusD family nutrient uptake outer membrane protein</fullName>
    </submittedName>
</protein>
<dbReference type="SUPFAM" id="SSF48452">
    <property type="entry name" value="TPR-like"/>
    <property type="match status" value="1"/>
</dbReference>
<evidence type="ECO:0000259" key="6">
    <source>
        <dbReference type="Pfam" id="PF07980"/>
    </source>
</evidence>
<feature type="domain" description="RagB/SusD" evidence="6">
    <location>
        <begin position="352"/>
        <end position="434"/>
    </location>
</feature>
<dbReference type="InterPro" id="IPR011990">
    <property type="entry name" value="TPR-like_helical_dom_sf"/>
</dbReference>
<evidence type="ECO:0000313" key="8">
    <source>
        <dbReference type="EMBL" id="RGU54294.1"/>
    </source>
</evidence>
<feature type="domain" description="SusD-like N-terminal" evidence="7">
    <location>
        <begin position="101"/>
        <end position="208"/>
    </location>
</feature>
<proteinExistence type="inferred from homology"/>
<dbReference type="GO" id="GO:0009279">
    <property type="term" value="C:cell outer membrane"/>
    <property type="evidence" value="ECO:0007669"/>
    <property type="project" value="UniProtKB-SubCell"/>
</dbReference>
<dbReference type="EMBL" id="QRYC01000034">
    <property type="protein sequence ID" value="RGU54294.1"/>
    <property type="molecule type" value="Genomic_DNA"/>
</dbReference>
<accession>A0A412TKI6</accession>
<dbReference type="Pfam" id="PF07980">
    <property type="entry name" value="SusD_RagB"/>
    <property type="match status" value="1"/>
</dbReference>
<dbReference type="Pfam" id="PF14322">
    <property type="entry name" value="SusD-like_3"/>
    <property type="match status" value="1"/>
</dbReference>
<dbReference type="Proteomes" id="UP000284243">
    <property type="component" value="Unassembled WGS sequence"/>
</dbReference>
<gene>
    <name evidence="8" type="ORF">DWW57_16795</name>
</gene>
<comment type="caution">
    <text evidence="8">The sequence shown here is derived from an EMBL/GenBank/DDBJ whole genome shotgun (WGS) entry which is preliminary data.</text>
</comment>
<evidence type="ECO:0000256" key="5">
    <source>
        <dbReference type="ARBA" id="ARBA00023237"/>
    </source>
</evidence>
<evidence type="ECO:0000313" key="9">
    <source>
        <dbReference type="Proteomes" id="UP000284243"/>
    </source>
</evidence>
<keyword evidence="3" id="KW-0732">Signal</keyword>
<keyword evidence="4" id="KW-0472">Membrane</keyword>
<sequence>MIYPMNKIDYILVMVLMVLLSGCNSLFDKEIPEYQVSDATAVTDQASAETALLGVYSYLGDYGVFSAYYLVDDAYRCGLLEGTYRSSDYERNLEALSVPSEHRELLEKWKLCGQMINAANNLLAAIEKVNDANFVGGRKKEIIAEARFLRAFAQLYLMKHYAFFWDLDSKYGPLMRRVPGTLSNNNMERSGVREAYNLILEDLDYAIDYGPVYKDVFSASRGLAKGFKVEVLLLRGTDEDYAKVPELANEVLSNYEFKLEESFEDVFKNGYKSTEIMFSRFLSAKKLADVDMNVASIKKLMCGKYKPNDQFLDIFNSTNDTRYALTFDSVLYEQFNSTNKTLILKKLWRTDGNCPMFYMRLAQMKLFQAEALEHNGASVADVLAPLNDLRQRSGNVLLKAEDFSDRDDLVRIIFYEIVREIGLENGAEWFAAVRMRLSSGKRLISELNPVYSDDKQLAWQIPDDEVSYNTLMEPNPVFIRE</sequence>
<keyword evidence="5" id="KW-0998">Cell outer membrane</keyword>
<dbReference type="AlphaFoldDB" id="A0A412TKI6"/>